<sequence>MVGLPAVGGLRGAGKGLEQLTGQVGMSHRYVVEIDDAAYRLGAWTKAAGLGVRWQKHVWRPGLRAGETIAPGNISYTDIALSRAAGADSAVVQQWLASLMRDWVPLSGAIHLVDFLGMPVVTWELREFFPIAWRLTELDSSGSRPAIETLELAHTGFLDAEGTVR</sequence>
<gene>
    <name evidence="1" type="ORF">GCM10009804_20330</name>
</gene>
<keyword evidence="2" id="KW-1185">Reference proteome</keyword>
<dbReference type="Pfam" id="PF06841">
    <property type="entry name" value="Phage_T4_gp19"/>
    <property type="match status" value="1"/>
</dbReference>
<evidence type="ECO:0000313" key="2">
    <source>
        <dbReference type="Proteomes" id="UP001501705"/>
    </source>
</evidence>
<evidence type="ECO:0000313" key="1">
    <source>
        <dbReference type="EMBL" id="GAA1563592.1"/>
    </source>
</evidence>
<proteinExistence type="predicted"/>
<protein>
    <submittedName>
        <fullName evidence="1">Phage tail protein</fullName>
    </submittedName>
</protein>
<organism evidence="1 2">
    <name type="scientific">Kribbella hippodromi</name>
    <dbReference type="NCBI Taxonomy" id="434347"/>
    <lineage>
        <taxon>Bacteria</taxon>
        <taxon>Bacillati</taxon>
        <taxon>Actinomycetota</taxon>
        <taxon>Actinomycetes</taxon>
        <taxon>Propionibacteriales</taxon>
        <taxon>Kribbellaceae</taxon>
        <taxon>Kribbella</taxon>
    </lineage>
</organism>
<dbReference type="Proteomes" id="UP001501705">
    <property type="component" value="Unassembled WGS sequence"/>
</dbReference>
<comment type="caution">
    <text evidence="1">The sequence shown here is derived from an EMBL/GenBank/DDBJ whole genome shotgun (WGS) entry which is preliminary data.</text>
</comment>
<name>A0ABN2CU05_9ACTN</name>
<dbReference type="RefSeq" id="WP_344233132.1">
    <property type="nucleotide sequence ID" value="NZ_BAAAPH010000005.1"/>
</dbReference>
<accession>A0ABN2CU05</accession>
<reference evidence="1 2" key="1">
    <citation type="journal article" date="2019" name="Int. J. Syst. Evol. Microbiol.">
        <title>The Global Catalogue of Microorganisms (GCM) 10K type strain sequencing project: providing services to taxonomists for standard genome sequencing and annotation.</title>
        <authorList>
            <consortium name="The Broad Institute Genomics Platform"/>
            <consortium name="The Broad Institute Genome Sequencing Center for Infectious Disease"/>
            <person name="Wu L."/>
            <person name="Ma J."/>
        </authorList>
    </citation>
    <scope>NUCLEOTIDE SEQUENCE [LARGE SCALE GENOMIC DNA]</scope>
    <source>
        <strain evidence="1 2">JCM 15572</strain>
    </source>
</reference>
<dbReference type="EMBL" id="BAAAPH010000005">
    <property type="protein sequence ID" value="GAA1563592.1"/>
    <property type="molecule type" value="Genomic_DNA"/>
</dbReference>
<dbReference type="InterPro" id="IPR010667">
    <property type="entry name" value="Phage_T4_Gp19"/>
</dbReference>